<dbReference type="Gene3D" id="2.120.10.30">
    <property type="entry name" value="TolB, C-terminal domain"/>
    <property type="match status" value="1"/>
</dbReference>
<evidence type="ECO:0000313" key="3">
    <source>
        <dbReference type="RefSeq" id="XP_022311999.1"/>
    </source>
</evidence>
<dbReference type="PANTHER" id="PTHR24104">
    <property type="entry name" value="E3 UBIQUITIN-PROTEIN LIGASE NHLRC1-RELATED"/>
    <property type="match status" value="1"/>
</dbReference>
<dbReference type="PANTHER" id="PTHR24104:SF50">
    <property type="entry name" value="SMP-30_GLUCONOLACTONASE_LRE-LIKE REGION DOMAIN-CONTAINING PROTEIN"/>
    <property type="match status" value="1"/>
</dbReference>
<proteinExistence type="predicted"/>
<dbReference type="InterPro" id="IPR050952">
    <property type="entry name" value="TRIM-NHL_E3_ligases"/>
</dbReference>
<dbReference type="Proteomes" id="UP000694844">
    <property type="component" value="Chromosome 10"/>
</dbReference>
<name>A0A8B8CA39_CRAVI</name>
<protein>
    <submittedName>
        <fullName evidence="3">Uncharacterized protein LOC111117219</fullName>
    </submittedName>
</protein>
<dbReference type="GO" id="GO:0000209">
    <property type="term" value="P:protein polyubiquitination"/>
    <property type="evidence" value="ECO:0007669"/>
    <property type="project" value="TreeGrafter"/>
</dbReference>
<dbReference type="AlphaFoldDB" id="A0A8B8CA39"/>
<feature type="coiled-coil region" evidence="1">
    <location>
        <begin position="299"/>
        <end position="326"/>
    </location>
</feature>
<keyword evidence="1" id="KW-0175">Coiled coil</keyword>
<gene>
    <name evidence="3" type="primary">LOC111117219</name>
</gene>
<accession>A0A8B8CA39</accession>
<dbReference type="SUPFAM" id="SSF101898">
    <property type="entry name" value="NHL repeat"/>
    <property type="match status" value="1"/>
</dbReference>
<dbReference type="GeneID" id="111117219"/>
<dbReference type="GO" id="GO:0061630">
    <property type="term" value="F:ubiquitin protein ligase activity"/>
    <property type="evidence" value="ECO:0007669"/>
    <property type="project" value="TreeGrafter"/>
</dbReference>
<evidence type="ECO:0000256" key="1">
    <source>
        <dbReference type="SAM" id="Coils"/>
    </source>
</evidence>
<dbReference type="InterPro" id="IPR011042">
    <property type="entry name" value="6-blade_b-propeller_TolB-like"/>
</dbReference>
<dbReference type="OrthoDB" id="6108862at2759"/>
<reference evidence="3" key="1">
    <citation type="submission" date="2025-08" db="UniProtKB">
        <authorList>
            <consortium name="RefSeq"/>
        </authorList>
    </citation>
    <scope>IDENTIFICATION</scope>
    <source>
        <tissue evidence="3">Whole sample</tissue>
    </source>
</reference>
<organism evidence="2 3">
    <name type="scientific">Crassostrea virginica</name>
    <name type="common">Eastern oyster</name>
    <dbReference type="NCBI Taxonomy" id="6565"/>
    <lineage>
        <taxon>Eukaryota</taxon>
        <taxon>Metazoa</taxon>
        <taxon>Spiralia</taxon>
        <taxon>Lophotrochozoa</taxon>
        <taxon>Mollusca</taxon>
        <taxon>Bivalvia</taxon>
        <taxon>Autobranchia</taxon>
        <taxon>Pteriomorphia</taxon>
        <taxon>Ostreida</taxon>
        <taxon>Ostreoidea</taxon>
        <taxon>Ostreidae</taxon>
        <taxon>Crassostrea</taxon>
    </lineage>
</organism>
<dbReference type="KEGG" id="cvn:111117219"/>
<feature type="coiled-coil region" evidence="1">
    <location>
        <begin position="191"/>
        <end position="243"/>
    </location>
</feature>
<evidence type="ECO:0000313" key="2">
    <source>
        <dbReference type="Proteomes" id="UP000694844"/>
    </source>
</evidence>
<dbReference type="GO" id="GO:0043161">
    <property type="term" value="P:proteasome-mediated ubiquitin-dependent protein catabolic process"/>
    <property type="evidence" value="ECO:0007669"/>
    <property type="project" value="TreeGrafter"/>
</dbReference>
<sequence length="350" mass="38934">MCGKHTHVGKVMRYNNAGILTQTIQEGKTSLTLYSDPRYITENNNGDVVVSDTWPGKAVVVTSYEGKHRFSYRGPPSGSDLDPYGVCTDVLSHILVCDNATDTVQMLNKDGEFLSYLLTREAVTNPRSLSYDMNTHQLWVVSSDKVCVYRYLDRQLGFADTIDSIEDNASNGSRIPTVTGYSQGFYMFTEIEKVKEEAKEARKLAKRASAIASEEKKKVNSFIRELEESKRRALEKARKTKGKKERSANSVVYSRGIDIADLRLIAESIAELAVEVAIAADKSEIAAEDATKATTVETVKTLAKVAREAKQEAKEAAKEQKHYRSMIGDICPDSCMTNRPGYILLLFLSI</sequence>
<dbReference type="RefSeq" id="XP_022311999.1">
    <property type="nucleotide sequence ID" value="XM_022456291.1"/>
</dbReference>
<keyword evidence="2" id="KW-1185">Reference proteome</keyword>